<dbReference type="InterPro" id="IPR037171">
    <property type="entry name" value="NagB/RpiA_transferase-like"/>
</dbReference>
<accession>A0ABD3CEM4</accession>
<comment type="similarity">
    <text evidence="1 2">Belongs to the eIF-2B alpha/beta/delta subunits family.</text>
</comment>
<evidence type="ECO:0000256" key="2">
    <source>
        <dbReference type="RuleBase" id="RU003814"/>
    </source>
</evidence>
<evidence type="ECO:0000313" key="4">
    <source>
        <dbReference type="Proteomes" id="UP001632038"/>
    </source>
</evidence>
<name>A0ABD3CEM4_9LAMI</name>
<dbReference type="Pfam" id="PF01008">
    <property type="entry name" value="IF-2B"/>
    <property type="match status" value="1"/>
</dbReference>
<dbReference type="InterPro" id="IPR042529">
    <property type="entry name" value="IF_2B-like_C"/>
</dbReference>
<dbReference type="Gene3D" id="3.40.50.10470">
    <property type="entry name" value="Translation initiation factor eif-2b, domain 2"/>
    <property type="match status" value="1"/>
</dbReference>
<comment type="caution">
    <text evidence="3">The sequence shown here is derived from an EMBL/GenBank/DDBJ whole genome shotgun (WGS) entry which is preliminary data.</text>
</comment>
<protein>
    <submittedName>
        <fullName evidence="3">Uncharacterized protein</fullName>
    </submittedName>
</protein>
<keyword evidence="4" id="KW-1185">Reference proteome</keyword>
<dbReference type="EMBL" id="JAVIJP010000039">
    <property type="protein sequence ID" value="KAL3627781.1"/>
    <property type="molecule type" value="Genomic_DNA"/>
</dbReference>
<gene>
    <name evidence="3" type="ORF">CASFOL_029144</name>
</gene>
<dbReference type="SUPFAM" id="SSF100950">
    <property type="entry name" value="NagB/RpiA/CoA transferase-like"/>
    <property type="match status" value="1"/>
</dbReference>
<sequence>MGAEGGVSRVFGWGLRWFRNGRSGGSRGCAAEVNMQRGCRRWFSKEACGGEIVRVAETRRFPAGPGTTLALGHCPTVIVCPVHGGDSCTILVHGFSRVVMEILRTAAHNKKNFRVFCTGTY</sequence>
<dbReference type="InterPro" id="IPR000649">
    <property type="entry name" value="IF-2B-related"/>
</dbReference>
<dbReference type="Proteomes" id="UP001632038">
    <property type="component" value="Unassembled WGS sequence"/>
</dbReference>
<evidence type="ECO:0000256" key="1">
    <source>
        <dbReference type="ARBA" id="ARBA00007251"/>
    </source>
</evidence>
<dbReference type="AlphaFoldDB" id="A0ABD3CEM4"/>
<proteinExistence type="inferred from homology"/>
<reference evidence="4" key="1">
    <citation type="journal article" date="2024" name="IScience">
        <title>Strigolactones Initiate the Formation of Haustorium-like Structures in Castilleja.</title>
        <authorList>
            <person name="Buerger M."/>
            <person name="Peterson D."/>
            <person name="Chory J."/>
        </authorList>
    </citation>
    <scope>NUCLEOTIDE SEQUENCE [LARGE SCALE GENOMIC DNA]</scope>
</reference>
<organism evidence="3 4">
    <name type="scientific">Castilleja foliolosa</name>
    <dbReference type="NCBI Taxonomy" id="1961234"/>
    <lineage>
        <taxon>Eukaryota</taxon>
        <taxon>Viridiplantae</taxon>
        <taxon>Streptophyta</taxon>
        <taxon>Embryophyta</taxon>
        <taxon>Tracheophyta</taxon>
        <taxon>Spermatophyta</taxon>
        <taxon>Magnoliopsida</taxon>
        <taxon>eudicotyledons</taxon>
        <taxon>Gunneridae</taxon>
        <taxon>Pentapetalae</taxon>
        <taxon>asterids</taxon>
        <taxon>lamiids</taxon>
        <taxon>Lamiales</taxon>
        <taxon>Orobanchaceae</taxon>
        <taxon>Pedicularideae</taxon>
        <taxon>Castillejinae</taxon>
        <taxon>Castilleja</taxon>
    </lineage>
</organism>
<evidence type="ECO:0000313" key="3">
    <source>
        <dbReference type="EMBL" id="KAL3627781.1"/>
    </source>
</evidence>